<dbReference type="AlphaFoldDB" id="A0A1H9QST0"/>
<name>A0A1H9QST0_9BURK</name>
<feature type="domain" description="Integrase DNA-binding" evidence="2">
    <location>
        <begin position="3"/>
        <end position="59"/>
    </location>
</feature>
<keyword evidence="4" id="KW-1185">Reference proteome</keyword>
<reference evidence="3 4" key="1">
    <citation type="submission" date="2016-10" db="EMBL/GenBank/DDBJ databases">
        <authorList>
            <person name="de Groot N.N."/>
        </authorList>
    </citation>
    <scope>NUCLEOTIDE SEQUENCE [LARGE SCALE GENOMIC DNA]</scope>
    <source>
        <strain evidence="3 4">ATCC 35958</strain>
    </source>
</reference>
<evidence type="ECO:0000259" key="2">
    <source>
        <dbReference type="Pfam" id="PF13356"/>
    </source>
</evidence>
<dbReference type="RefSeq" id="WP_245751458.1">
    <property type="nucleotide sequence ID" value="NZ_FOGD01000011.1"/>
</dbReference>
<protein>
    <recommendedName>
        <fullName evidence="2">Integrase DNA-binding domain-containing protein</fullName>
    </recommendedName>
</protein>
<evidence type="ECO:0000256" key="1">
    <source>
        <dbReference type="SAM" id="MobiDB-lite"/>
    </source>
</evidence>
<dbReference type="Proteomes" id="UP000199766">
    <property type="component" value="Unassembled WGS sequence"/>
</dbReference>
<evidence type="ECO:0000313" key="4">
    <source>
        <dbReference type="Proteomes" id="UP000199766"/>
    </source>
</evidence>
<gene>
    <name evidence="3" type="ORF">SAMN02982919_02732</name>
</gene>
<evidence type="ECO:0000313" key="3">
    <source>
        <dbReference type="EMBL" id="SER63295.1"/>
    </source>
</evidence>
<dbReference type="EMBL" id="FOGD01000011">
    <property type="protein sequence ID" value="SER63295.1"/>
    <property type="molecule type" value="Genomic_DNA"/>
</dbReference>
<dbReference type="Gene3D" id="3.30.160.390">
    <property type="entry name" value="Integrase, DNA-binding domain"/>
    <property type="match status" value="1"/>
</dbReference>
<proteinExistence type="predicted"/>
<dbReference type="Pfam" id="PF13356">
    <property type="entry name" value="Arm-DNA-bind_3"/>
    <property type="match status" value="1"/>
</dbReference>
<sequence length="102" mass="11499">MALTDSFIKNTKPGGKPAGDKHSDGGGMFLRVKASGKYWRYAIYGKRILPTMLTGKNPAHSTTTKTLVTKAPVIRKHFSFLRYFCNFYAVFIGEREPLVLKR</sequence>
<dbReference type="InterPro" id="IPR025166">
    <property type="entry name" value="Integrase_DNA_bind_dom"/>
</dbReference>
<dbReference type="InterPro" id="IPR038488">
    <property type="entry name" value="Integrase_DNA-bd_sf"/>
</dbReference>
<accession>A0A1H9QST0</accession>
<organism evidence="3 4">
    <name type="scientific">Giesbergeria anulus</name>
    <dbReference type="NCBI Taxonomy" id="180197"/>
    <lineage>
        <taxon>Bacteria</taxon>
        <taxon>Pseudomonadati</taxon>
        <taxon>Pseudomonadota</taxon>
        <taxon>Betaproteobacteria</taxon>
        <taxon>Burkholderiales</taxon>
        <taxon>Comamonadaceae</taxon>
        <taxon>Giesbergeria</taxon>
    </lineage>
</organism>
<feature type="region of interest" description="Disordered" evidence="1">
    <location>
        <begin position="1"/>
        <end position="25"/>
    </location>
</feature>